<evidence type="ECO:0000256" key="7">
    <source>
        <dbReference type="ARBA" id="ARBA00023136"/>
    </source>
</evidence>
<evidence type="ECO:0000259" key="9">
    <source>
        <dbReference type="PROSITE" id="PS51012"/>
    </source>
</evidence>
<protein>
    <submittedName>
        <fullName evidence="10">ABC transporter permease</fullName>
    </submittedName>
</protein>
<evidence type="ECO:0000256" key="1">
    <source>
        <dbReference type="ARBA" id="ARBA00004651"/>
    </source>
</evidence>
<dbReference type="InterPro" id="IPR013525">
    <property type="entry name" value="ABC2_TM"/>
</dbReference>
<evidence type="ECO:0000256" key="6">
    <source>
        <dbReference type="ARBA" id="ARBA00022989"/>
    </source>
</evidence>
<keyword evidence="4" id="KW-1003">Cell membrane</keyword>
<dbReference type="Pfam" id="PF12698">
    <property type="entry name" value="ABC2_membrane_3"/>
    <property type="match status" value="1"/>
</dbReference>
<keyword evidence="7 8" id="KW-0472">Membrane</keyword>
<dbReference type="AlphaFoldDB" id="A0A7C3WQ93"/>
<feature type="transmembrane region" description="Helical" evidence="8">
    <location>
        <begin position="38"/>
        <end position="56"/>
    </location>
</feature>
<evidence type="ECO:0000256" key="3">
    <source>
        <dbReference type="ARBA" id="ARBA00022448"/>
    </source>
</evidence>
<evidence type="ECO:0000256" key="2">
    <source>
        <dbReference type="ARBA" id="ARBA00007783"/>
    </source>
</evidence>
<dbReference type="InterPro" id="IPR051449">
    <property type="entry name" value="ABC-2_transporter_component"/>
</dbReference>
<dbReference type="EMBL" id="DTHB01000029">
    <property type="protein sequence ID" value="HGB14416.1"/>
    <property type="molecule type" value="Genomic_DNA"/>
</dbReference>
<dbReference type="Gene3D" id="3.40.1710.10">
    <property type="entry name" value="abc type-2 transporter like domain"/>
    <property type="match status" value="1"/>
</dbReference>
<evidence type="ECO:0000256" key="8">
    <source>
        <dbReference type="SAM" id="Phobius"/>
    </source>
</evidence>
<evidence type="ECO:0000256" key="5">
    <source>
        <dbReference type="ARBA" id="ARBA00022692"/>
    </source>
</evidence>
<dbReference type="InterPro" id="IPR047817">
    <property type="entry name" value="ABC2_TM_bact-type"/>
</dbReference>
<dbReference type="GO" id="GO:0140359">
    <property type="term" value="F:ABC-type transporter activity"/>
    <property type="evidence" value="ECO:0007669"/>
    <property type="project" value="InterPro"/>
</dbReference>
<feature type="transmembrane region" description="Helical" evidence="8">
    <location>
        <begin position="333"/>
        <end position="356"/>
    </location>
</feature>
<evidence type="ECO:0000313" key="10">
    <source>
        <dbReference type="EMBL" id="HGB14416.1"/>
    </source>
</evidence>
<organism evidence="10">
    <name type="scientific">Desulfobacca acetoxidans</name>
    <dbReference type="NCBI Taxonomy" id="60893"/>
    <lineage>
        <taxon>Bacteria</taxon>
        <taxon>Pseudomonadati</taxon>
        <taxon>Thermodesulfobacteriota</taxon>
        <taxon>Desulfobaccia</taxon>
        <taxon>Desulfobaccales</taxon>
        <taxon>Desulfobaccaceae</taxon>
        <taxon>Desulfobacca</taxon>
    </lineage>
</organism>
<feature type="transmembrane region" description="Helical" evidence="8">
    <location>
        <begin position="306"/>
        <end position="326"/>
    </location>
</feature>
<evidence type="ECO:0000256" key="4">
    <source>
        <dbReference type="ARBA" id="ARBA00022475"/>
    </source>
</evidence>
<feature type="transmembrane region" description="Helical" evidence="8">
    <location>
        <begin position="248"/>
        <end position="268"/>
    </location>
</feature>
<dbReference type="PANTHER" id="PTHR30294:SF29">
    <property type="entry name" value="MULTIDRUG ABC TRANSPORTER PERMEASE YBHS-RELATED"/>
    <property type="match status" value="1"/>
</dbReference>
<feature type="transmembrane region" description="Helical" evidence="8">
    <location>
        <begin position="362"/>
        <end position="382"/>
    </location>
</feature>
<feature type="domain" description="ABC transmembrane type-2" evidence="9">
    <location>
        <begin position="152"/>
        <end position="389"/>
    </location>
</feature>
<comment type="subcellular location">
    <subcellularLocation>
        <location evidence="1">Cell membrane</location>
        <topology evidence="1">Multi-pass membrane protein</topology>
    </subcellularLocation>
</comment>
<accession>A0A7C3WQ93</accession>
<proteinExistence type="inferred from homology"/>
<keyword evidence="5 8" id="KW-0812">Transmembrane</keyword>
<comment type="caution">
    <text evidence="10">The sequence shown here is derived from an EMBL/GenBank/DDBJ whole genome shotgun (WGS) entry which is preliminary data.</text>
</comment>
<sequence>MPEVPAKWGTLNADMDLWRTWAVFRKELLHIRRDPASLVQAILLPVMLLLLYGYALTFDINRVPMVVYDRENSQLSRDFIQKFEASRYFSGCSRVSGYGEISRLMNERRIWLALILPHDFSCKIKSGDSAKVQLLVDGTDANIGNIIIGYVQGVAAAYNAAWAKERLQALGWGDLPVNLRSEPRVWYNEELESKNFIVPGLIVVIMTMVGSLLTALTIVREWERGSMEGLLATPLKKWELIFGKLGPYFLIGMVDMFIALGMGMLLFAVPLRGNLFLLIGLSALFLIVMLGQGLLISVLSVNQLQAYQMAALLTFLPAFLLSGFVFNIQQMPLALRLLSVIVPSRYFVTISKGIYLKGIGLAILWPQVVILMGFAVFLLVTAQRKFVKKIQ</sequence>
<reference evidence="10" key="1">
    <citation type="journal article" date="2020" name="mSystems">
        <title>Genome- and Community-Level Interaction Insights into Carbon Utilization and Element Cycling Functions of Hydrothermarchaeota in Hydrothermal Sediment.</title>
        <authorList>
            <person name="Zhou Z."/>
            <person name="Liu Y."/>
            <person name="Xu W."/>
            <person name="Pan J."/>
            <person name="Luo Z.H."/>
            <person name="Li M."/>
        </authorList>
    </citation>
    <scope>NUCLEOTIDE SEQUENCE [LARGE SCALE GENOMIC DNA]</scope>
    <source>
        <strain evidence="10">SpSt-776</strain>
    </source>
</reference>
<keyword evidence="3" id="KW-0813">Transport</keyword>
<gene>
    <name evidence="10" type="ORF">ENV62_04145</name>
</gene>
<comment type="similarity">
    <text evidence="2">Belongs to the ABC-2 integral membrane protein family.</text>
</comment>
<keyword evidence="6 8" id="KW-1133">Transmembrane helix</keyword>
<dbReference type="PROSITE" id="PS51012">
    <property type="entry name" value="ABC_TM2"/>
    <property type="match status" value="1"/>
</dbReference>
<feature type="transmembrane region" description="Helical" evidence="8">
    <location>
        <begin position="196"/>
        <end position="219"/>
    </location>
</feature>
<feature type="transmembrane region" description="Helical" evidence="8">
    <location>
        <begin position="275"/>
        <end position="300"/>
    </location>
</feature>
<dbReference type="PANTHER" id="PTHR30294">
    <property type="entry name" value="MEMBRANE COMPONENT OF ABC TRANSPORTER YHHJ-RELATED"/>
    <property type="match status" value="1"/>
</dbReference>
<name>A0A7C3WQ93_9BACT</name>
<dbReference type="GO" id="GO:0005886">
    <property type="term" value="C:plasma membrane"/>
    <property type="evidence" value="ECO:0007669"/>
    <property type="project" value="UniProtKB-SubCell"/>
</dbReference>